<dbReference type="GeneID" id="34946475"/>
<reference evidence="1 2" key="2">
    <citation type="journal article" date="2014" name="BMC Genomics">
        <title>An improved genome of the model marine alga Ostreococcus tauri unfolds by assessing Illumina de novo assemblies.</title>
        <authorList>
            <person name="Blanc-Mathieu R."/>
            <person name="Verhelst B."/>
            <person name="Derelle E."/>
            <person name="Rombauts S."/>
            <person name="Bouget F.Y."/>
            <person name="Carre I."/>
            <person name="Chateau A."/>
            <person name="Eyre-Walker A."/>
            <person name="Grimsley N."/>
            <person name="Moreau H."/>
            <person name="Piegu B."/>
            <person name="Rivals E."/>
            <person name="Schackwitz W."/>
            <person name="Van de Peer Y."/>
            <person name="Piganeau G."/>
        </authorList>
    </citation>
    <scope>NUCLEOTIDE SEQUENCE [LARGE SCALE GENOMIC DNA]</scope>
    <source>
        <strain evidence="2">OTTH 0595 / CCAP 157/2 / RCC745</strain>
    </source>
</reference>
<name>A0A096P807_OSTTA</name>
<dbReference type="Proteomes" id="UP000009170">
    <property type="component" value="Unassembled WGS sequence"/>
</dbReference>
<gene>
    <name evidence="1" type="ORF">OT_ostta16g01220</name>
</gene>
<accession>A0A096P807</accession>
<keyword evidence="2" id="KW-1185">Reference proteome</keyword>
<proteinExistence type="predicted"/>
<organism evidence="1 2">
    <name type="scientific">Ostreococcus tauri</name>
    <name type="common">Marine green alga</name>
    <dbReference type="NCBI Taxonomy" id="70448"/>
    <lineage>
        <taxon>Eukaryota</taxon>
        <taxon>Viridiplantae</taxon>
        <taxon>Chlorophyta</taxon>
        <taxon>Mamiellophyceae</taxon>
        <taxon>Mamiellales</taxon>
        <taxon>Bathycoccaceae</taxon>
        <taxon>Ostreococcus</taxon>
    </lineage>
</organism>
<evidence type="ECO:0000313" key="2">
    <source>
        <dbReference type="Proteomes" id="UP000009170"/>
    </source>
</evidence>
<dbReference type="Gene3D" id="3.40.30.10">
    <property type="entry name" value="Glutaredoxin"/>
    <property type="match status" value="1"/>
</dbReference>
<dbReference type="KEGG" id="ota:OT_ostta16g01220"/>
<comment type="caution">
    <text evidence="1">The sequence shown here is derived from an EMBL/GenBank/DDBJ whole genome shotgun (WGS) entry which is preliminary data.</text>
</comment>
<dbReference type="InParanoid" id="A0A096P807"/>
<evidence type="ECO:0000313" key="1">
    <source>
        <dbReference type="EMBL" id="CEG00332.1"/>
    </source>
</evidence>
<reference evidence="2" key="1">
    <citation type="journal article" date="2006" name="Proc. Natl. Acad. Sci. U.S.A.">
        <title>Genome analysis of the smallest free-living eukaryote Ostreococcus tauri unveils many unique features.</title>
        <authorList>
            <person name="Derelle E."/>
            <person name="Ferraz C."/>
            <person name="Rombauts S."/>
            <person name="Rouze P."/>
            <person name="Worden A.Z."/>
            <person name="Robbens S."/>
            <person name="Partensky F."/>
            <person name="Degroeve S."/>
            <person name="Echeynie S."/>
            <person name="Cooke R."/>
            <person name="Saeys Y."/>
            <person name="Wuyts J."/>
            <person name="Jabbari K."/>
            <person name="Bowler C."/>
            <person name="Panaud O."/>
            <person name="Piegu B."/>
            <person name="Ball S.G."/>
            <person name="Ral J.-P."/>
            <person name="Bouget F.-Y."/>
            <person name="Piganeau G."/>
            <person name="De Baets B."/>
            <person name="Picard A."/>
            <person name="Delseny M."/>
            <person name="Demaille J."/>
            <person name="Van de Peer Y."/>
            <person name="Moreau H."/>
        </authorList>
    </citation>
    <scope>NUCLEOTIDE SEQUENCE [LARGE SCALE GENOMIC DNA]</scope>
    <source>
        <strain evidence="2">OTTH 0595 / CCAP 157/2 / RCC745</strain>
    </source>
</reference>
<dbReference type="AlphaFoldDB" id="A0A096P807"/>
<dbReference type="OrthoDB" id="60822at2759"/>
<protein>
    <submittedName>
        <fullName evidence="1">Unnamed product</fullName>
    </submittedName>
</protein>
<dbReference type="EMBL" id="CAID01000016">
    <property type="protein sequence ID" value="CEG00332.1"/>
    <property type="molecule type" value="Genomic_DNA"/>
</dbReference>
<dbReference type="RefSeq" id="XP_022840325.1">
    <property type="nucleotide sequence ID" value="XM_022985522.1"/>
</dbReference>
<sequence>MLARALGRVRRSGVAGGVAAARRAYYDEEKFLNQFLSVADAVEDAFPRCVVDGNNDLVIGATDGARSGAFEVVICDAVGGEEALRGARAKDAVFSALREGRPPSALEILEAIESNVDATSLGLNADAGSGCG</sequence>